<reference evidence="2" key="1">
    <citation type="submission" date="2018-05" db="EMBL/GenBank/DDBJ databases">
        <authorList>
            <person name="Lanie J.A."/>
            <person name="Ng W.-L."/>
            <person name="Kazmierczak K.M."/>
            <person name="Andrzejewski T.M."/>
            <person name="Davidsen T.M."/>
            <person name="Wayne K.J."/>
            <person name="Tettelin H."/>
            <person name="Glass J.I."/>
            <person name="Rusch D."/>
            <person name="Podicherti R."/>
            <person name="Tsui H.-C.T."/>
            <person name="Winkler M.E."/>
        </authorList>
    </citation>
    <scope>NUCLEOTIDE SEQUENCE</scope>
</reference>
<dbReference type="AlphaFoldDB" id="A0A381R1G0"/>
<evidence type="ECO:0000313" key="2">
    <source>
        <dbReference type="EMBL" id="SUZ85532.1"/>
    </source>
</evidence>
<dbReference type="InterPro" id="IPR057767">
    <property type="entry name" value="UGSC-like_dom"/>
</dbReference>
<gene>
    <name evidence="2" type="ORF">METZ01_LOCUS38386</name>
</gene>
<protein>
    <recommendedName>
        <fullName evidence="1">UGSC-like domain-containing protein</fullName>
    </recommendedName>
</protein>
<sequence>METAGLPTVLVATGELRPLADRTAVDLGLPDLRVVYVQHPIGGVDQATIEARADGAVDEVLALLTGSAHRPDTDTREGTTPT</sequence>
<accession>A0A381R1G0</accession>
<proteinExistence type="predicted"/>
<dbReference type="Pfam" id="PF24696">
    <property type="entry name" value="UGSC"/>
    <property type="match status" value="1"/>
</dbReference>
<evidence type="ECO:0000259" key="1">
    <source>
        <dbReference type="Pfam" id="PF24696"/>
    </source>
</evidence>
<dbReference type="EMBL" id="UINC01001639">
    <property type="protein sequence ID" value="SUZ85532.1"/>
    <property type="molecule type" value="Genomic_DNA"/>
</dbReference>
<organism evidence="2">
    <name type="scientific">marine metagenome</name>
    <dbReference type="NCBI Taxonomy" id="408172"/>
    <lineage>
        <taxon>unclassified sequences</taxon>
        <taxon>metagenomes</taxon>
        <taxon>ecological metagenomes</taxon>
    </lineage>
</organism>
<name>A0A381R1G0_9ZZZZ</name>
<feature type="domain" description="UGSC-like" evidence="1">
    <location>
        <begin position="1"/>
        <end position="65"/>
    </location>
</feature>